<dbReference type="HOGENOM" id="CLU_2522576_0_0_9"/>
<evidence type="ECO:0008006" key="4">
    <source>
        <dbReference type="Google" id="ProtNLM"/>
    </source>
</evidence>
<evidence type="ECO:0000313" key="2">
    <source>
        <dbReference type="EMBL" id="ADU27137.1"/>
    </source>
</evidence>
<gene>
    <name evidence="2" type="ordered locus">Ethha_1602</name>
</gene>
<evidence type="ECO:0000256" key="1">
    <source>
        <dbReference type="SAM" id="Phobius"/>
    </source>
</evidence>
<protein>
    <recommendedName>
        <fullName evidence="4">Holin</fullName>
    </recommendedName>
</protein>
<name>E6U8Q2_ETHHY</name>
<dbReference type="KEGG" id="eha:Ethha_1602"/>
<keyword evidence="3" id="KW-1185">Reference proteome</keyword>
<keyword evidence="1" id="KW-0812">Transmembrane</keyword>
<dbReference type="RefSeq" id="WP_013485492.1">
    <property type="nucleotide sequence ID" value="NC_014828.1"/>
</dbReference>
<proteinExistence type="predicted"/>
<keyword evidence="1" id="KW-1133">Transmembrane helix</keyword>
<dbReference type="STRING" id="663278.Ethha_1602"/>
<sequence length="92" mass="9863">MKNAIQSLLLDKSFWAAVISLVTSILIAYNVPQGSIEQITAIIAAAGTFIAYIVSNGILSAARIRADAQIRTAEIAKGIQNTEARTCRTNTR</sequence>
<evidence type="ECO:0000313" key="3">
    <source>
        <dbReference type="Proteomes" id="UP000001551"/>
    </source>
</evidence>
<dbReference type="Proteomes" id="UP000001551">
    <property type="component" value="Chromosome"/>
</dbReference>
<dbReference type="EMBL" id="CP002400">
    <property type="protein sequence ID" value="ADU27137.1"/>
    <property type="molecule type" value="Genomic_DNA"/>
</dbReference>
<accession>E6U8Q2</accession>
<reference evidence="2 3" key="1">
    <citation type="submission" date="2010-12" db="EMBL/GenBank/DDBJ databases">
        <title>Complete sequence of Ethanoligenens harbinense YUAN-3.</title>
        <authorList>
            <person name="Lucas S."/>
            <person name="Copeland A."/>
            <person name="Lapidus A."/>
            <person name="Cheng J.-F."/>
            <person name="Bruce D."/>
            <person name="Goodwin L."/>
            <person name="Pitluck S."/>
            <person name="Chertkov O."/>
            <person name="Misra M."/>
            <person name="Detter J.C."/>
            <person name="Han C."/>
            <person name="Tapia R."/>
            <person name="Land M."/>
            <person name="Hauser L."/>
            <person name="Jeffries C."/>
            <person name="Kyrpides N."/>
            <person name="Ivanova N."/>
            <person name="Mikhailova N."/>
            <person name="Wang A."/>
            <person name="Mouttaki H."/>
            <person name="He Z."/>
            <person name="Zhou J."/>
            <person name="Hemme C.L."/>
            <person name="Woyke T."/>
        </authorList>
    </citation>
    <scope>NUCLEOTIDE SEQUENCE [LARGE SCALE GENOMIC DNA]</scope>
    <source>
        <strain evidence="3">DSM 18485 / JCM 12961 / CGMCC 1.5033 / YUAN-3</strain>
    </source>
</reference>
<organism evidence="2 3">
    <name type="scientific">Ethanoligenens harbinense (strain DSM 18485 / JCM 12961 / CGMCC 1.5033 / YUAN-3)</name>
    <dbReference type="NCBI Taxonomy" id="663278"/>
    <lineage>
        <taxon>Bacteria</taxon>
        <taxon>Bacillati</taxon>
        <taxon>Bacillota</taxon>
        <taxon>Clostridia</taxon>
        <taxon>Eubacteriales</taxon>
        <taxon>Oscillospiraceae</taxon>
        <taxon>Ethanoligenens</taxon>
    </lineage>
</organism>
<feature type="transmembrane region" description="Helical" evidence="1">
    <location>
        <begin position="12"/>
        <end position="29"/>
    </location>
</feature>
<dbReference type="AlphaFoldDB" id="E6U8Q2"/>
<feature type="transmembrane region" description="Helical" evidence="1">
    <location>
        <begin position="41"/>
        <end position="62"/>
    </location>
</feature>
<keyword evidence="1" id="KW-0472">Membrane</keyword>